<proteinExistence type="predicted"/>
<dbReference type="PROSITE" id="PS50048">
    <property type="entry name" value="ZN2_CY6_FUNGAL_2"/>
    <property type="match status" value="1"/>
</dbReference>
<dbReference type="InterPro" id="IPR007219">
    <property type="entry name" value="XnlR_reg_dom"/>
</dbReference>
<dbReference type="EMBL" id="SKBQ01000077">
    <property type="protein sequence ID" value="TPX08532.1"/>
    <property type="molecule type" value="Genomic_DNA"/>
</dbReference>
<evidence type="ECO:0000256" key="5">
    <source>
        <dbReference type="ARBA" id="ARBA00023242"/>
    </source>
</evidence>
<keyword evidence="5" id="KW-0539">Nucleus</keyword>
<dbReference type="SMART" id="SM00066">
    <property type="entry name" value="GAL4"/>
    <property type="match status" value="1"/>
</dbReference>
<evidence type="ECO:0000256" key="6">
    <source>
        <dbReference type="SAM" id="MobiDB-lite"/>
    </source>
</evidence>
<feature type="domain" description="Zn(2)-C6 fungal-type" evidence="7">
    <location>
        <begin position="84"/>
        <end position="116"/>
    </location>
</feature>
<feature type="compositionally biased region" description="Basic and acidic residues" evidence="6">
    <location>
        <begin position="167"/>
        <end position="184"/>
    </location>
</feature>
<comment type="caution">
    <text evidence="8">The sequence shown here is derived from an EMBL/GenBank/DDBJ whole genome shotgun (WGS) entry which is preliminary data.</text>
</comment>
<dbReference type="PANTHER" id="PTHR47424:SF3">
    <property type="entry name" value="REGULATORY PROTEIN GAL4"/>
    <property type="match status" value="1"/>
</dbReference>
<evidence type="ECO:0000313" key="9">
    <source>
        <dbReference type="Proteomes" id="UP000319257"/>
    </source>
</evidence>
<dbReference type="Gene3D" id="4.10.240.10">
    <property type="entry name" value="Zn(2)-C6 fungal-type DNA-binding domain"/>
    <property type="match status" value="1"/>
</dbReference>
<reference evidence="8 9" key="1">
    <citation type="submission" date="2019-06" db="EMBL/GenBank/DDBJ databases">
        <title>Draft genome sequence of the filamentous fungus Phialemoniopsis curvata isolated from diesel fuel.</title>
        <authorList>
            <person name="Varaljay V.A."/>
            <person name="Lyon W.J."/>
            <person name="Crouch A.L."/>
            <person name="Drake C.E."/>
            <person name="Hollomon J.M."/>
            <person name="Nadeau L.J."/>
            <person name="Nunn H.S."/>
            <person name="Stevenson B.S."/>
            <person name="Bojanowski C.L."/>
            <person name="Crookes-Goodson W.J."/>
        </authorList>
    </citation>
    <scope>NUCLEOTIDE SEQUENCE [LARGE SCALE GENOMIC DNA]</scope>
    <source>
        <strain evidence="8 9">D216</strain>
    </source>
</reference>
<dbReference type="GO" id="GO:0006351">
    <property type="term" value="P:DNA-templated transcription"/>
    <property type="evidence" value="ECO:0007669"/>
    <property type="project" value="InterPro"/>
</dbReference>
<dbReference type="PROSITE" id="PS00463">
    <property type="entry name" value="ZN2_CY6_FUNGAL_1"/>
    <property type="match status" value="1"/>
</dbReference>
<dbReference type="CDD" id="cd12148">
    <property type="entry name" value="fungal_TF_MHR"/>
    <property type="match status" value="1"/>
</dbReference>
<feature type="region of interest" description="Disordered" evidence="6">
    <location>
        <begin position="1"/>
        <end position="47"/>
    </location>
</feature>
<feature type="region of interest" description="Disordered" evidence="6">
    <location>
        <begin position="140"/>
        <end position="200"/>
    </location>
</feature>
<dbReference type="InParanoid" id="A0A507AHK2"/>
<dbReference type="InterPro" id="IPR036864">
    <property type="entry name" value="Zn2-C6_fun-type_DNA-bd_sf"/>
</dbReference>
<accession>A0A507AHK2</accession>
<dbReference type="GO" id="GO:0005634">
    <property type="term" value="C:nucleus"/>
    <property type="evidence" value="ECO:0007669"/>
    <property type="project" value="TreeGrafter"/>
</dbReference>
<dbReference type="GO" id="GO:0000978">
    <property type="term" value="F:RNA polymerase II cis-regulatory region sequence-specific DNA binding"/>
    <property type="evidence" value="ECO:0007669"/>
    <property type="project" value="TreeGrafter"/>
</dbReference>
<feature type="region of interest" description="Disordered" evidence="6">
    <location>
        <begin position="56"/>
        <end position="75"/>
    </location>
</feature>
<keyword evidence="9" id="KW-1185">Reference proteome</keyword>
<organism evidence="8 9">
    <name type="scientific">Thyridium curvatum</name>
    <dbReference type="NCBI Taxonomy" id="1093900"/>
    <lineage>
        <taxon>Eukaryota</taxon>
        <taxon>Fungi</taxon>
        <taxon>Dikarya</taxon>
        <taxon>Ascomycota</taxon>
        <taxon>Pezizomycotina</taxon>
        <taxon>Sordariomycetes</taxon>
        <taxon>Sordariomycetidae</taxon>
        <taxon>Thyridiales</taxon>
        <taxon>Thyridiaceae</taxon>
        <taxon>Thyridium</taxon>
    </lineage>
</organism>
<keyword evidence="3" id="KW-0238">DNA-binding</keyword>
<evidence type="ECO:0000256" key="1">
    <source>
        <dbReference type="ARBA" id="ARBA00022723"/>
    </source>
</evidence>
<feature type="compositionally biased region" description="Polar residues" evidence="6">
    <location>
        <begin position="185"/>
        <end position="198"/>
    </location>
</feature>
<evidence type="ECO:0000256" key="4">
    <source>
        <dbReference type="ARBA" id="ARBA00023163"/>
    </source>
</evidence>
<sequence>MTEVGSASAVAFGNDDQASGLRLQTSARKSGWSGRYPGMAKRPSLSAVLNQTRAVSPATAGGMETPESTSYPAGPAKRRRTHLACITCRDRKSRCDGLRPACSSCVRRKQADSCSYDQAAVASNRYIAALEDRIQRLERGNVRIPESPQGGSIPPSDAGATTSSRYGRSEVHDVVEHDRQERPSLSRSEPYGSASSLVESEGPYQVDGLATVMPTENNDNFTYGGSSTIAFLRQVGRAGRVSGYSTPRSRVLPLGDRTRRVSGLSETPSLPRRLLSKESGLASLPIRYRSDRYLGCYWEFVYPLFPLFYKPHFMATYEQLWMPRTSEPIETAEDTLFLCNLNLAFALGCQFCDDIDPRERLAMANQFFERSQQFMAFDFLASTEIAVVQWLLLMAVYSIRMAQNMGLHLECPRSPPACQVDAEIRRRVWHTAVVLDRLVAMTFGRHVMIAPESYTTPLPKEIDDEYLVEGGAGTQPPEKPSHMGLFVSACKLFEILHGILGTFYGPNSDPRHNDPPPSEQVLGDVLNFNRQLDTFLKQMPEHLNIWSGPRALALGNEPYIHLQQQVLCCRFLYTRILCLRPMLQIALHSRSRLQATTIDDSILKRCSDLCVETAYRLIDTIDKNLDTPYKSPGWHSVYFVFASATIILSSLKLGTGASSKSAFEESWESCMRILHHYRDRVPAAPRAIQVLGALRQQLESSNESSQSRQARDEPRFSALVSGDSISSSRMFGDLDESHLELGQLHLDGTNALYDTWFTQQLFGLDFVGGA</sequence>
<name>A0A507AHK2_9PEZI</name>
<dbReference type="AlphaFoldDB" id="A0A507AHK2"/>
<dbReference type="Pfam" id="PF04082">
    <property type="entry name" value="Fungal_trans"/>
    <property type="match status" value="1"/>
</dbReference>
<keyword evidence="1" id="KW-0479">Metal-binding</keyword>
<dbReference type="Pfam" id="PF00172">
    <property type="entry name" value="Zn_clus"/>
    <property type="match status" value="1"/>
</dbReference>
<dbReference type="GO" id="GO:0000435">
    <property type="term" value="P:positive regulation of transcription from RNA polymerase II promoter by galactose"/>
    <property type="evidence" value="ECO:0007669"/>
    <property type="project" value="TreeGrafter"/>
</dbReference>
<dbReference type="STRING" id="1093900.A0A507AHK2"/>
<gene>
    <name evidence="8" type="ORF">E0L32_010019</name>
</gene>
<evidence type="ECO:0000256" key="3">
    <source>
        <dbReference type="ARBA" id="ARBA00023125"/>
    </source>
</evidence>
<keyword evidence="4" id="KW-0804">Transcription</keyword>
<dbReference type="PANTHER" id="PTHR47424">
    <property type="entry name" value="REGULATORY PROTEIN GAL4"/>
    <property type="match status" value="1"/>
</dbReference>
<evidence type="ECO:0000256" key="2">
    <source>
        <dbReference type="ARBA" id="ARBA00023015"/>
    </source>
</evidence>
<dbReference type="SMART" id="SM00906">
    <property type="entry name" value="Fungal_trans"/>
    <property type="match status" value="1"/>
</dbReference>
<dbReference type="SUPFAM" id="SSF57701">
    <property type="entry name" value="Zn2/Cys6 DNA-binding domain"/>
    <property type="match status" value="1"/>
</dbReference>
<dbReference type="InterPro" id="IPR001138">
    <property type="entry name" value="Zn2Cys6_DnaBD"/>
</dbReference>
<dbReference type="Proteomes" id="UP000319257">
    <property type="component" value="Unassembled WGS sequence"/>
</dbReference>
<dbReference type="GO" id="GO:0000981">
    <property type="term" value="F:DNA-binding transcription factor activity, RNA polymerase II-specific"/>
    <property type="evidence" value="ECO:0007669"/>
    <property type="project" value="InterPro"/>
</dbReference>
<evidence type="ECO:0000259" key="7">
    <source>
        <dbReference type="PROSITE" id="PS50048"/>
    </source>
</evidence>
<dbReference type="GeneID" id="41977466"/>
<dbReference type="OrthoDB" id="424974at2759"/>
<dbReference type="CDD" id="cd00067">
    <property type="entry name" value="GAL4"/>
    <property type="match status" value="1"/>
</dbReference>
<evidence type="ECO:0000313" key="8">
    <source>
        <dbReference type="EMBL" id="TPX08532.1"/>
    </source>
</evidence>
<protein>
    <recommendedName>
        <fullName evidence="7">Zn(2)-C6 fungal-type domain-containing protein</fullName>
    </recommendedName>
</protein>
<dbReference type="GO" id="GO:0008270">
    <property type="term" value="F:zinc ion binding"/>
    <property type="evidence" value="ECO:0007669"/>
    <property type="project" value="InterPro"/>
</dbReference>
<dbReference type="InterPro" id="IPR051127">
    <property type="entry name" value="Fungal_SecMet_Regulators"/>
</dbReference>
<dbReference type="RefSeq" id="XP_030990243.1">
    <property type="nucleotide sequence ID" value="XM_031132591.1"/>
</dbReference>
<keyword evidence="2" id="KW-0805">Transcription regulation</keyword>